<gene>
    <name evidence="2" type="ORF">PoB_005436900</name>
</gene>
<organism evidence="2 3">
    <name type="scientific">Plakobranchus ocellatus</name>
    <dbReference type="NCBI Taxonomy" id="259542"/>
    <lineage>
        <taxon>Eukaryota</taxon>
        <taxon>Metazoa</taxon>
        <taxon>Spiralia</taxon>
        <taxon>Lophotrochozoa</taxon>
        <taxon>Mollusca</taxon>
        <taxon>Gastropoda</taxon>
        <taxon>Heterobranchia</taxon>
        <taxon>Euthyneura</taxon>
        <taxon>Panpulmonata</taxon>
        <taxon>Sacoglossa</taxon>
        <taxon>Placobranchoidea</taxon>
        <taxon>Plakobranchidae</taxon>
        <taxon>Plakobranchus</taxon>
    </lineage>
</organism>
<proteinExistence type="predicted"/>
<accession>A0AAV4C9X8</accession>
<sequence>MFLLAITFSRYLPKIDALEFEALCRKLKYRFSKDNIQDFMQIQKNGYDVLEIQGLNYLDNAIDQQQRLAQQMRRRQPKLGTKPQRIGDPRI</sequence>
<dbReference type="EMBL" id="BLXT01005967">
    <property type="protein sequence ID" value="GFO27864.1"/>
    <property type="molecule type" value="Genomic_DNA"/>
</dbReference>
<dbReference type="Proteomes" id="UP000735302">
    <property type="component" value="Unassembled WGS sequence"/>
</dbReference>
<dbReference type="AlphaFoldDB" id="A0AAV4C9X8"/>
<keyword evidence="3" id="KW-1185">Reference proteome</keyword>
<protein>
    <submittedName>
        <fullName evidence="2">Uncharacterized protein</fullName>
    </submittedName>
</protein>
<comment type="caution">
    <text evidence="2">The sequence shown here is derived from an EMBL/GenBank/DDBJ whole genome shotgun (WGS) entry which is preliminary data.</text>
</comment>
<reference evidence="2 3" key="1">
    <citation type="journal article" date="2021" name="Elife">
        <title>Chloroplast acquisition without the gene transfer in kleptoplastic sea slugs, Plakobranchus ocellatus.</title>
        <authorList>
            <person name="Maeda T."/>
            <person name="Takahashi S."/>
            <person name="Yoshida T."/>
            <person name="Shimamura S."/>
            <person name="Takaki Y."/>
            <person name="Nagai Y."/>
            <person name="Toyoda A."/>
            <person name="Suzuki Y."/>
            <person name="Arimoto A."/>
            <person name="Ishii H."/>
            <person name="Satoh N."/>
            <person name="Nishiyama T."/>
            <person name="Hasebe M."/>
            <person name="Maruyama T."/>
            <person name="Minagawa J."/>
            <person name="Obokata J."/>
            <person name="Shigenobu S."/>
        </authorList>
    </citation>
    <scope>NUCLEOTIDE SEQUENCE [LARGE SCALE GENOMIC DNA]</scope>
</reference>
<feature type="region of interest" description="Disordered" evidence="1">
    <location>
        <begin position="69"/>
        <end position="91"/>
    </location>
</feature>
<evidence type="ECO:0000313" key="3">
    <source>
        <dbReference type="Proteomes" id="UP000735302"/>
    </source>
</evidence>
<name>A0AAV4C9X8_9GAST</name>
<evidence type="ECO:0000313" key="2">
    <source>
        <dbReference type="EMBL" id="GFO27864.1"/>
    </source>
</evidence>
<evidence type="ECO:0000256" key="1">
    <source>
        <dbReference type="SAM" id="MobiDB-lite"/>
    </source>
</evidence>